<sequence length="306" mass="32926">MAEQPDFIRSLPPWAGTTFVSKLNHDIPTSLDPAKQSLPSPFVVVVTGSSRGIGRATAKSFAQAGATGLILTARTVEALQETKDSCKAVAKSSDLKITTLAADNAVESSALAVADAIKTEHNGRLDLLVNNAGILNVDETAFGNIIDMDPSNIEQTISVNYVGRFYMIKYLLPLLLNGGSTTKAIVNISSVVSQISGPLGFSISALATNRLSQRVAEAYADQGVVCYAVHPGAVKPEVPPPGMPPHFEEMAKESVGLCGSFLVWLVKEKREWLSGRYLDATWDVEELEKKREEIVEGDKLKMRLVV</sequence>
<dbReference type="AlphaFoldDB" id="A0A4U0TWF0"/>
<dbReference type="PRINTS" id="PR00081">
    <property type="entry name" value="GDHRDH"/>
</dbReference>
<dbReference type="GO" id="GO:0016616">
    <property type="term" value="F:oxidoreductase activity, acting on the CH-OH group of donors, NAD or NADP as acceptor"/>
    <property type="evidence" value="ECO:0007669"/>
    <property type="project" value="TreeGrafter"/>
</dbReference>
<proteinExistence type="inferred from homology"/>
<dbReference type="EMBL" id="NAJP01000135">
    <property type="protein sequence ID" value="TKA26733.1"/>
    <property type="molecule type" value="Genomic_DNA"/>
</dbReference>
<dbReference type="PANTHER" id="PTHR42760">
    <property type="entry name" value="SHORT-CHAIN DEHYDROGENASES/REDUCTASES FAMILY MEMBER"/>
    <property type="match status" value="1"/>
</dbReference>
<comment type="caution">
    <text evidence="3">The sequence shown here is derived from an EMBL/GenBank/DDBJ whole genome shotgun (WGS) entry which is preliminary data.</text>
</comment>
<organism evidence="3 4">
    <name type="scientific">Friedmanniomyces endolithicus</name>
    <dbReference type="NCBI Taxonomy" id="329885"/>
    <lineage>
        <taxon>Eukaryota</taxon>
        <taxon>Fungi</taxon>
        <taxon>Dikarya</taxon>
        <taxon>Ascomycota</taxon>
        <taxon>Pezizomycotina</taxon>
        <taxon>Dothideomycetes</taxon>
        <taxon>Dothideomycetidae</taxon>
        <taxon>Mycosphaerellales</taxon>
        <taxon>Teratosphaeriaceae</taxon>
        <taxon>Friedmanniomyces</taxon>
    </lineage>
</organism>
<dbReference type="STRING" id="329885.A0A4U0TWF0"/>
<evidence type="ECO:0000313" key="4">
    <source>
        <dbReference type="Proteomes" id="UP000310066"/>
    </source>
</evidence>
<dbReference type="InterPro" id="IPR002347">
    <property type="entry name" value="SDR_fam"/>
</dbReference>
<dbReference type="Pfam" id="PF00106">
    <property type="entry name" value="adh_short"/>
    <property type="match status" value="1"/>
</dbReference>
<dbReference type="Gene3D" id="3.40.50.720">
    <property type="entry name" value="NAD(P)-binding Rossmann-like Domain"/>
    <property type="match status" value="1"/>
</dbReference>
<dbReference type="Proteomes" id="UP000310066">
    <property type="component" value="Unassembled WGS sequence"/>
</dbReference>
<evidence type="ECO:0008006" key="5">
    <source>
        <dbReference type="Google" id="ProtNLM"/>
    </source>
</evidence>
<dbReference type="SUPFAM" id="SSF51735">
    <property type="entry name" value="NAD(P)-binding Rossmann-fold domains"/>
    <property type="match status" value="1"/>
</dbReference>
<keyword evidence="2" id="KW-0560">Oxidoreductase</keyword>
<protein>
    <recommendedName>
        <fullName evidence="5">NAD(P)-binding protein</fullName>
    </recommendedName>
</protein>
<accession>A0A4U0TWF0</accession>
<name>A0A4U0TWF0_9PEZI</name>
<evidence type="ECO:0000313" key="3">
    <source>
        <dbReference type="EMBL" id="TKA26733.1"/>
    </source>
</evidence>
<gene>
    <name evidence="3" type="ORF">B0A54_16650</name>
</gene>
<dbReference type="InterPro" id="IPR036291">
    <property type="entry name" value="NAD(P)-bd_dom_sf"/>
</dbReference>
<dbReference type="PANTHER" id="PTHR42760:SF37">
    <property type="entry name" value="CLAVALDEHYDE DEHYDROGENASE"/>
    <property type="match status" value="1"/>
</dbReference>
<evidence type="ECO:0000256" key="1">
    <source>
        <dbReference type="ARBA" id="ARBA00006484"/>
    </source>
</evidence>
<comment type="similarity">
    <text evidence="1">Belongs to the short-chain dehydrogenases/reductases (SDR) family.</text>
</comment>
<dbReference type="CDD" id="cd05233">
    <property type="entry name" value="SDR_c"/>
    <property type="match status" value="1"/>
</dbReference>
<reference evidence="3 4" key="1">
    <citation type="submission" date="2017-03" db="EMBL/GenBank/DDBJ databases">
        <title>Genomes of endolithic fungi from Antarctica.</title>
        <authorList>
            <person name="Coleine C."/>
            <person name="Masonjones S."/>
            <person name="Stajich J.E."/>
        </authorList>
    </citation>
    <scope>NUCLEOTIDE SEQUENCE [LARGE SCALE GENOMIC DNA]</scope>
    <source>
        <strain evidence="3 4">CCFEE 5311</strain>
    </source>
</reference>
<dbReference type="OrthoDB" id="1933717at2759"/>
<evidence type="ECO:0000256" key="2">
    <source>
        <dbReference type="ARBA" id="ARBA00023002"/>
    </source>
</evidence>